<dbReference type="AlphaFoldDB" id="A0A7S2TKQ5"/>
<dbReference type="SUPFAM" id="SSF53335">
    <property type="entry name" value="S-adenosyl-L-methionine-dependent methyltransferases"/>
    <property type="match status" value="1"/>
</dbReference>
<dbReference type="PANTHER" id="PTHR43591:SF110">
    <property type="entry name" value="RHODANESE DOMAIN-CONTAINING PROTEIN"/>
    <property type="match status" value="1"/>
</dbReference>
<dbReference type="PANTHER" id="PTHR43591">
    <property type="entry name" value="METHYLTRANSFERASE"/>
    <property type="match status" value="1"/>
</dbReference>
<proteinExistence type="predicted"/>
<evidence type="ECO:0000259" key="2">
    <source>
        <dbReference type="Pfam" id="PF13649"/>
    </source>
</evidence>
<gene>
    <name evidence="3" type="ORF">LSP00402_LOCUS4185</name>
</gene>
<feature type="domain" description="Methyltransferase" evidence="2">
    <location>
        <begin position="68"/>
        <end position="162"/>
    </location>
</feature>
<name>A0A7S2TKQ5_9EUKA</name>
<evidence type="ECO:0000313" key="3">
    <source>
        <dbReference type="EMBL" id="CAD9752416.1"/>
    </source>
</evidence>
<dbReference type="InterPro" id="IPR041698">
    <property type="entry name" value="Methyltransf_25"/>
</dbReference>
<dbReference type="EMBL" id="HBHP01006750">
    <property type="protein sequence ID" value="CAD9752416.1"/>
    <property type="molecule type" value="Transcribed_RNA"/>
</dbReference>
<evidence type="ECO:0000256" key="1">
    <source>
        <dbReference type="SAM" id="MobiDB-lite"/>
    </source>
</evidence>
<reference evidence="3" key="1">
    <citation type="submission" date="2021-01" db="EMBL/GenBank/DDBJ databases">
        <authorList>
            <person name="Corre E."/>
            <person name="Pelletier E."/>
            <person name="Niang G."/>
            <person name="Scheremetjew M."/>
            <person name="Finn R."/>
            <person name="Kale V."/>
            <person name="Holt S."/>
            <person name="Cochrane G."/>
            <person name="Meng A."/>
            <person name="Brown T."/>
            <person name="Cohen L."/>
        </authorList>
    </citation>
    <scope>NUCLEOTIDE SEQUENCE</scope>
    <source>
        <strain evidence="3">CCMP622</strain>
    </source>
</reference>
<protein>
    <recommendedName>
        <fullName evidence="2">Methyltransferase domain-containing protein</fullName>
    </recommendedName>
</protein>
<feature type="compositionally biased region" description="Basic and acidic residues" evidence="1">
    <location>
        <begin position="11"/>
        <end position="24"/>
    </location>
</feature>
<sequence>MSEADGQTKPAESKTGADDHDSEHYKDVASGYHSNFFGSSENMAFHMKILDETIRMNKGGMDVSELAVVDLGGGTGKFSELMYKSWGLKKDVSCVDPSESMLSTAKGPKGVEYICRDALNFAKEAKDKSMDVVVMKEMIHHLDLKEAEATFTELRRGMRSGGQCVVLTRPLDPDYPFFDAAMKVYNENATSAKDIMETFTKSGFKNVSMKVHPLAVHMKKEEWLGMVGKRFWSTFSRAHFSEAELEAGIKEIDKKYAANKDGNLVFEERMLVIQAR</sequence>
<accession>A0A7S2TKQ5</accession>
<dbReference type="CDD" id="cd02440">
    <property type="entry name" value="AdoMet_MTases"/>
    <property type="match status" value="1"/>
</dbReference>
<dbReference type="InterPro" id="IPR029063">
    <property type="entry name" value="SAM-dependent_MTases_sf"/>
</dbReference>
<dbReference type="Gene3D" id="3.40.50.150">
    <property type="entry name" value="Vaccinia Virus protein VP39"/>
    <property type="match status" value="1"/>
</dbReference>
<dbReference type="Pfam" id="PF13649">
    <property type="entry name" value="Methyltransf_25"/>
    <property type="match status" value="1"/>
</dbReference>
<organism evidence="3">
    <name type="scientific">Lotharella oceanica</name>
    <dbReference type="NCBI Taxonomy" id="641309"/>
    <lineage>
        <taxon>Eukaryota</taxon>
        <taxon>Sar</taxon>
        <taxon>Rhizaria</taxon>
        <taxon>Cercozoa</taxon>
        <taxon>Chlorarachniophyceae</taxon>
        <taxon>Lotharella</taxon>
    </lineage>
</organism>
<feature type="region of interest" description="Disordered" evidence="1">
    <location>
        <begin position="1"/>
        <end position="24"/>
    </location>
</feature>